<protein>
    <recommendedName>
        <fullName evidence="7">DNA-directed RNA polymerase I subunit RPA34</fullName>
    </recommendedName>
    <alternativeName>
        <fullName evidence="9">A34.5</fullName>
    </alternativeName>
    <alternativeName>
        <fullName evidence="10">DNA-directed RNA polymerase I subunit G</fullName>
    </alternativeName>
    <alternativeName>
        <fullName evidence="8">RNA polymerase I-associated factor PAF49</fullName>
    </alternativeName>
</protein>
<dbReference type="Pfam" id="PF08208">
    <property type="entry name" value="RNA_polI_A34"/>
    <property type="match status" value="1"/>
</dbReference>
<feature type="compositionally biased region" description="Low complexity" evidence="11">
    <location>
        <begin position="430"/>
        <end position="443"/>
    </location>
</feature>
<feature type="compositionally biased region" description="Low complexity" evidence="11">
    <location>
        <begin position="346"/>
        <end position="355"/>
    </location>
</feature>
<name>A0A1A6GF43_NEOLE</name>
<proteinExistence type="inferred from homology"/>
<dbReference type="PANTHER" id="PTHR15484">
    <property type="entry name" value="DNA-DIRECTED RNA POLYMERASE I SUBUNIT RPA34"/>
    <property type="match status" value="1"/>
</dbReference>
<dbReference type="EMBL" id="LZPO01097126">
    <property type="protein sequence ID" value="OBS64851.1"/>
    <property type="molecule type" value="Genomic_DNA"/>
</dbReference>
<dbReference type="AlphaFoldDB" id="A0A1A6GF43"/>
<evidence type="ECO:0000256" key="9">
    <source>
        <dbReference type="ARBA" id="ARBA00079154"/>
    </source>
</evidence>
<comment type="caution">
    <text evidence="12">The sequence shown here is derived from an EMBL/GenBank/DDBJ whole genome shotgun (WGS) entry which is preliminary data.</text>
</comment>
<dbReference type="InterPro" id="IPR013240">
    <property type="entry name" value="DNA-dir_RNA_pol1_su_RPA34"/>
</dbReference>
<organism evidence="12 13">
    <name type="scientific">Neotoma lepida</name>
    <name type="common">Desert woodrat</name>
    <dbReference type="NCBI Taxonomy" id="56216"/>
    <lineage>
        <taxon>Eukaryota</taxon>
        <taxon>Metazoa</taxon>
        <taxon>Chordata</taxon>
        <taxon>Craniata</taxon>
        <taxon>Vertebrata</taxon>
        <taxon>Euteleostomi</taxon>
        <taxon>Mammalia</taxon>
        <taxon>Eutheria</taxon>
        <taxon>Euarchontoglires</taxon>
        <taxon>Glires</taxon>
        <taxon>Rodentia</taxon>
        <taxon>Myomorpha</taxon>
        <taxon>Muroidea</taxon>
        <taxon>Cricetidae</taxon>
        <taxon>Neotominae</taxon>
        <taxon>Neotoma</taxon>
    </lineage>
</organism>
<evidence type="ECO:0000256" key="6">
    <source>
        <dbReference type="ARBA" id="ARBA00063634"/>
    </source>
</evidence>
<evidence type="ECO:0000256" key="3">
    <source>
        <dbReference type="ARBA" id="ARBA00022990"/>
    </source>
</evidence>
<accession>A0A1A6GF43</accession>
<dbReference type="GO" id="GO:0006360">
    <property type="term" value="P:transcription by RNA polymerase I"/>
    <property type="evidence" value="ECO:0007669"/>
    <property type="project" value="InterPro"/>
</dbReference>
<keyword evidence="2" id="KW-0597">Phosphoprotein</keyword>
<evidence type="ECO:0000256" key="11">
    <source>
        <dbReference type="SAM" id="MobiDB-lite"/>
    </source>
</evidence>
<dbReference type="OrthoDB" id="10071093at2759"/>
<evidence type="ECO:0000313" key="13">
    <source>
        <dbReference type="Proteomes" id="UP000092124"/>
    </source>
</evidence>
<feature type="compositionally biased region" description="Low complexity" evidence="11">
    <location>
        <begin position="203"/>
        <end position="214"/>
    </location>
</feature>
<dbReference type="PANTHER" id="PTHR15484:SF8">
    <property type="entry name" value="DNA-DIRECTED RNA POLYMERASE I SUBUNIT RPA34"/>
    <property type="match status" value="1"/>
</dbReference>
<evidence type="ECO:0000256" key="4">
    <source>
        <dbReference type="ARBA" id="ARBA00023242"/>
    </source>
</evidence>
<dbReference type="GO" id="GO:0009303">
    <property type="term" value="P:rRNA transcription"/>
    <property type="evidence" value="ECO:0007669"/>
    <property type="project" value="UniProtKB-ARBA"/>
</dbReference>
<dbReference type="FunFam" id="6.20.250.70:FF:000001">
    <property type="entry name" value="DNA-directed RNA polymerase I subunit RPA34"/>
    <property type="match status" value="1"/>
</dbReference>
<dbReference type="GO" id="GO:0003723">
    <property type="term" value="F:RNA binding"/>
    <property type="evidence" value="ECO:0007669"/>
    <property type="project" value="TreeGrafter"/>
</dbReference>
<comment type="subunit">
    <text evidence="6">Component of the RNA polymerase I (Pol I) complex consisting of 13 subunits: a ten-subunit catalytic core composed of POLR1A/RPA1, POLR1B/RPA2, POLR1C/RPAC1, POLR1D/RPAC2, POLR1H/RPA12, POLR2E/RPABC1, POLR2F/RPABC2, POLR2H/RPABC3, POLR2K/RPABC4 and POLR2L/RPABC5; a mobile stalk subunit POLR1F/RPA43 protruding from the core and additional subunits homologous to general transcription factors POLR1E/RPA49 and POLR1G/RPA34. Forms a heterodimer with POLR1E/RPA49. Part of Pol I pre-initiation complex (PIC), in which Pol I core assembles with RRN3 and promoter-bound UTBF and SL1/TIF-IB complex. Interacts with TAF1A thereby associates with the SL1/TIF-IB complex. Interacts with UBTF. Interacts with POLR1E/PRAF1 through its N-terminal region.</text>
</comment>
<evidence type="ECO:0000256" key="2">
    <source>
        <dbReference type="ARBA" id="ARBA00022553"/>
    </source>
</evidence>
<keyword evidence="3" id="KW-0007">Acetylation</keyword>
<sequence length="503" mass="54169">MLRLSALLYFPTSSTQAFLSRRECLRNRPSVSLRAGAWLGHCPFKAVLEETTWAKLGGAAHFSCPPNFTAVTPDSDSPRFSLEALTVPDTEVWLIRAPADFAPHLNGRHVPLSGSKTVKGKLDGKRYRYRVLTSSPPAGEATLLASSTEAGGKFTCAPAPHGSLRIMEGPENYLISRVPLQPIPTSLPPQIPAGLRPRFSAFGGSPPVTGPGSVMALRSPTSGKRKKKRKVAEASAIQEAVNGHGAMEVDTAWGGLDMGMRKKKKMKHQVSEVEMMEPVAEMAEPVGLPFPSATSSKKRKSKSKGSETFQPEEELGRTEPVAETQPADGTVLSPTKKRKRQKDAGVEAAEGTVAGSQPQAAVEPQEEAIPLSPTKKRRKEKRQNLAMEPEVGLPAAITEPELSEQGLQAEAAPVSPKKTKKKKKEKRQGEAAALGAEVTEAALPADFEPQVAPAPSKKKEKEKAIELPSEMADPRESEEPETEAVQGSTKKKKKKKKDQEGEV</sequence>
<dbReference type="Proteomes" id="UP000092124">
    <property type="component" value="Unassembled WGS sequence"/>
</dbReference>
<feature type="region of interest" description="Disordered" evidence="11">
    <location>
        <begin position="203"/>
        <end position="229"/>
    </location>
</feature>
<evidence type="ECO:0000313" key="12">
    <source>
        <dbReference type="EMBL" id="OBS64851.1"/>
    </source>
</evidence>
<reference evidence="12 13" key="1">
    <citation type="submission" date="2016-06" db="EMBL/GenBank/DDBJ databases">
        <title>The Draft Genome Sequence and Annotation of the Desert Woodrat Neotoma lepida.</title>
        <authorList>
            <person name="Campbell M."/>
            <person name="Oakeson K.F."/>
            <person name="Yandell M."/>
            <person name="Halpert J.R."/>
            <person name="Dearing D."/>
        </authorList>
    </citation>
    <scope>NUCLEOTIDE SEQUENCE [LARGE SCALE GENOMIC DNA]</scope>
    <source>
        <strain evidence="12">417</strain>
        <tissue evidence="12">Liver</tissue>
    </source>
</reference>
<comment type="similarity">
    <text evidence="5">Belongs to the eukaryotic RPA34 RNA polymerase subunit family.</text>
</comment>
<feature type="region of interest" description="Disordered" evidence="11">
    <location>
        <begin position="284"/>
        <end position="503"/>
    </location>
</feature>
<evidence type="ECO:0000256" key="1">
    <source>
        <dbReference type="ARBA" id="ARBA00004604"/>
    </source>
</evidence>
<feature type="compositionally biased region" description="Basic residues" evidence="11">
    <location>
        <begin position="417"/>
        <end position="426"/>
    </location>
</feature>
<dbReference type="Gene3D" id="6.20.250.70">
    <property type="match status" value="1"/>
</dbReference>
<dbReference type="GO" id="GO:0005736">
    <property type="term" value="C:RNA polymerase I complex"/>
    <property type="evidence" value="ECO:0007669"/>
    <property type="project" value="TreeGrafter"/>
</dbReference>
<keyword evidence="13" id="KW-1185">Reference proteome</keyword>
<comment type="subcellular location">
    <subcellularLocation>
        <location evidence="1">Nucleus</location>
        <location evidence="1">Nucleolus</location>
    </subcellularLocation>
</comment>
<keyword evidence="4" id="KW-0539">Nucleus</keyword>
<evidence type="ECO:0000256" key="7">
    <source>
        <dbReference type="ARBA" id="ARBA00073463"/>
    </source>
</evidence>
<evidence type="ECO:0000256" key="5">
    <source>
        <dbReference type="ARBA" id="ARBA00061467"/>
    </source>
</evidence>
<evidence type="ECO:0000256" key="10">
    <source>
        <dbReference type="ARBA" id="ARBA00083122"/>
    </source>
</evidence>
<dbReference type="STRING" id="56216.A0A1A6GF43"/>
<evidence type="ECO:0000256" key="8">
    <source>
        <dbReference type="ARBA" id="ARBA00077335"/>
    </source>
</evidence>
<gene>
    <name evidence="12" type="ORF">A6R68_06600</name>
</gene>